<evidence type="ECO:0000256" key="3">
    <source>
        <dbReference type="ARBA" id="ARBA00005893"/>
    </source>
</evidence>
<comment type="caution">
    <text evidence="12">The sequence shown here is derived from an EMBL/GenBank/DDBJ whole genome shotgun (WGS) entry which is preliminary data.</text>
</comment>
<organism evidence="12 13">
    <name type="scientific">Candidatus Aphodousia faecigallinarum</name>
    <dbReference type="NCBI Taxonomy" id="2840677"/>
    <lineage>
        <taxon>Bacteria</taxon>
        <taxon>Pseudomonadati</taxon>
        <taxon>Pseudomonadota</taxon>
        <taxon>Betaproteobacteria</taxon>
        <taxon>Burkholderiales</taxon>
        <taxon>Sutterellaceae</taxon>
        <taxon>Sutterellaceae incertae sedis</taxon>
        <taxon>Candidatus Aphodousia</taxon>
    </lineage>
</organism>
<name>A0A9D1IIK5_9BURK</name>
<evidence type="ECO:0000256" key="7">
    <source>
        <dbReference type="ARBA" id="ARBA00022723"/>
    </source>
</evidence>
<keyword evidence="8 12" id="KW-0378">Hydrolase</keyword>
<dbReference type="AlphaFoldDB" id="A0A9D1IIK5"/>
<dbReference type="Pfam" id="PF08282">
    <property type="entry name" value="Hydrolase_3"/>
    <property type="match status" value="1"/>
</dbReference>
<accession>A0A9D1IIK5</accession>
<comment type="subunit">
    <text evidence="4">Homotetramer.</text>
</comment>
<dbReference type="FunFam" id="3.40.50.1000:FF:000029">
    <property type="entry name" value="3-deoxy-D-manno-octulosonate 8-phosphate phosphatase KdsC"/>
    <property type="match status" value="1"/>
</dbReference>
<evidence type="ECO:0000256" key="9">
    <source>
        <dbReference type="ARBA" id="ARBA00022842"/>
    </source>
</evidence>
<dbReference type="PANTHER" id="PTHR21485">
    <property type="entry name" value="HAD SUPERFAMILY MEMBERS CMAS AND KDSC"/>
    <property type="match status" value="1"/>
</dbReference>
<dbReference type="Proteomes" id="UP000824083">
    <property type="component" value="Unassembled WGS sequence"/>
</dbReference>
<comment type="similarity">
    <text evidence="3">Belongs to the KdsC family.</text>
</comment>
<dbReference type="PANTHER" id="PTHR21485:SF3">
    <property type="entry name" value="N-ACYLNEURAMINATE CYTIDYLYLTRANSFERASE"/>
    <property type="match status" value="1"/>
</dbReference>
<evidence type="ECO:0000256" key="6">
    <source>
        <dbReference type="ARBA" id="ARBA00020092"/>
    </source>
</evidence>
<dbReference type="InterPro" id="IPR036412">
    <property type="entry name" value="HAD-like_sf"/>
</dbReference>
<dbReference type="GO" id="GO:0019143">
    <property type="term" value="F:3-deoxy-manno-octulosonate-8-phosphatase activity"/>
    <property type="evidence" value="ECO:0007669"/>
    <property type="project" value="UniProtKB-EC"/>
</dbReference>
<dbReference type="SFLD" id="SFLDS00003">
    <property type="entry name" value="Haloacid_Dehalogenase"/>
    <property type="match status" value="1"/>
</dbReference>
<dbReference type="GO" id="GO:0046872">
    <property type="term" value="F:metal ion binding"/>
    <property type="evidence" value="ECO:0007669"/>
    <property type="project" value="UniProtKB-KW"/>
</dbReference>
<keyword evidence="7 11" id="KW-0479">Metal-binding</keyword>
<dbReference type="SFLD" id="SFLDG01138">
    <property type="entry name" value="C1.6.2:_Deoxy-d-mannose-octulo"/>
    <property type="match status" value="1"/>
</dbReference>
<protein>
    <recommendedName>
        <fullName evidence="6">3-deoxy-D-manno-octulosonate 8-phosphate phosphatase KdsC</fullName>
        <ecNumber evidence="5">3.1.3.45</ecNumber>
    </recommendedName>
    <alternativeName>
        <fullName evidence="10">KDO 8-P phosphatase</fullName>
    </alternativeName>
</protein>
<reference evidence="12" key="1">
    <citation type="submission" date="2020-10" db="EMBL/GenBank/DDBJ databases">
        <authorList>
            <person name="Gilroy R."/>
        </authorList>
    </citation>
    <scope>NUCLEOTIDE SEQUENCE</scope>
    <source>
        <strain evidence="12">7463</strain>
    </source>
</reference>
<sequence>MTVIEKAKKIRLLICDVDGVLTDGKIYIGNDGELFKAFDVKDGLGVKMLLANNIDVAILTARSSEILKRRTQELGITNVLQGQRDKVKGLQQLLEATHLLPEQIAYIGDDLPDYAVIQKVGLAACPSDAVEEIAQLADFKSVHRGGAGAVRELAEFILKTQGKWDNTLESMFLHPDLNARHHY</sequence>
<reference evidence="12" key="2">
    <citation type="journal article" date="2021" name="PeerJ">
        <title>Extensive microbial diversity within the chicken gut microbiome revealed by metagenomics and culture.</title>
        <authorList>
            <person name="Gilroy R."/>
            <person name="Ravi A."/>
            <person name="Getino M."/>
            <person name="Pursley I."/>
            <person name="Horton D.L."/>
            <person name="Alikhan N.F."/>
            <person name="Baker D."/>
            <person name="Gharbi K."/>
            <person name="Hall N."/>
            <person name="Watson M."/>
            <person name="Adriaenssens E.M."/>
            <person name="Foster-Nyarko E."/>
            <person name="Jarju S."/>
            <person name="Secka A."/>
            <person name="Antonio M."/>
            <person name="Oren A."/>
            <person name="Chaudhuri R.R."/>
            <person name="La Ragione R."/>
            <person name="Hildebrand F."/>
            <person name="Pallen M.J."/>
        </authorList>
    </citation>
    <scope>NUCLEOTIDE SEQUENCE</scope>
    <source>
        <strain evidence="12">7463</strain>
    </source>
</reference>
<dbReference type="Gene3D" id="3.40.50.1000">
    <property type="entry name" value="HAD superfamily/HAD-like"/>
    <property type="match status" value="1"/>
</dbReference>
<dbReference type="InterPro" id="IPR050793">
    <property type="entry name" value="CMP-NeuNAc_synthase"/>
</dbReference>
<evidence type="ECO:0000256" key="2">
    <source>
        <dbReference type="ARBA" id="ARBA00001946"/>
    </source>
</evidence>
<evidence type="ECO:0000256" key="8">
    <source>
        <dbReference type="ARBA" id="ARBA00022801"/>
    </source>
</evidence>
<evidence type="ECO:0000256" key="10">
    <source>
        <dbReference type="ARBA" id="ARBA00031051"/>
    </source>
</evidence>
<evidence type="ECO:0000256" key="11">
    <source>
        <dbReference type="PIRSR" id="PIRSR006118-2"/>
    </source>
</evidence>
<feature type="binding site" evidence="11">
    <location>
        <position position="16"/>
    </location>
    <ligand>
        <name>Mg(2+)</name>
        <dbReference type="ChEBI" id="CHEBI:18420"/>
    </ligand>
</feature>
<evidence type="ECO:0000313" key="13">
    <source>
        <dbReference type="Proteomes" id="UP000824083"/>
    </source>
</evidence>
<gene>
    <name evidence="12" type="ORF">IAC56_06670</name>
</gene>
<comment type="cofactor">
    <cofactor evidence="2 11">
        <name>Mg(2+)</name>
        <dbReference type="ChEBI" id="CHEBI:18420"/>
    </cofactor>
</comment>
<dbReference type="PIRSF" id="PIRSF006118">
    <property type="entry name" value="KDO8-P_Ptase"/>
    <property type="match status" value="1"/>
</dbReference>
<dbReference type="EC" id="3.1.3.45" evidence="5"/>
<feature type="binding site" evidence="11">
    <location>
        <position position="18"/>
    </location>
    <ligand>
        <name>substrate</name>
    </ligand>
</feature>
<evidence type="ECO:0000256" key="5">
    <source>
        <dbReference type="ARBA" id="ARBA00013066"/>
    </source>
</evidence>
<proteinExistence type="inferred from homology"/>
<dbReference type="InterPro" id="IPR023214">
    <property type="entry name" value="HAD_sf"/>
</dbReference>
<evidence type="ECO:0000256" key="1">
    <source>
        <dbReference type="ARBA" id="ARBA00000898"/>
    </source>
</evidence>
<comment type="catalytic activity">
    <reaction evidence="1">
        <text>3-deoxy-alpha-D-manno-2-octulosonate-8-phosphate + H2O = 3-deoxy-alpha-D-manno-oct-2-ulosonate + phosphate</text>
        <dbReference type="Rhea" id="RHEA:11500"/>
        <dbReference type="ChEBI" id="CHEBI:15377"/>
        <dbReference type="ChEBI" id="CHEBI:43474"/>
        <dbReference type="ChEBI" id="CHEBI:85985"/>
        <dbReference type="ChEBI" id="CHEBI:85986"/>
        <dbReference type="EC" id="3.1.3.45"/>
    </reaction>
</comment>
<evidence type="ECO:0000313" key="12">
    <source>
        <dbReference type="EMBL" id="HIU37937.1"/>
    </source>
</evidence>
<feature type="binding site" evidence="11">
    <location>
        <position position="109"/>
    </location>
    <ligand>
        <name>Mg(2+)</name>
        <dbReference type="ChEBI" id="CHEBI:18420"/>
    </ligand>
</feature>
<keyword evidence="9 11" id="KW-0460">Magnesium</keyword>
<dbReference type="SUPFAM" id="SSF56784">
    <property type="entry name" value="HAD-like"/>
    <property type="match status" value="1"/>
</dbReference>
<dbReference type="CDD" id="cd01630">
    <property type="entry name" value="HAD_KDO-like"/>
    <property type="match status" value="1"/>
</dbReference>
<dbReference type="GO" id="GO:0008781">
    <property type="term" value="F:N-acylneuraminate cytidylyltransferase activity"/>
    <property type="evidence" value="ECO:0007669"/>
    <property type="project" value="TreeGrafter"/>
</dbReference>
<dbReference type="NCBIfam" id="TIGR01670">
    <property type="entry name" value="KdsC-phosphatas"/>
    <property type="match status" value="1"/>
</dbReference>
<dbReference type="InterPro" id="IPR010023">
    <property type="entry name" value="KdsC_fam"/>
</dbReference>
<evidence type="ECO:0000256" key="4">
    <source>
        <dbReference type="ARBA" id="ARBA00011881"/>
    </source>
</evidence>
<dbReference type="SFLD" id="SFLDG01136">
    <property type="entry name" value="C1.6:_Phosphoserine_Phosphatas"/>
    <property type="match status" value="1"/>
</dbReference>
<dbReference type="EMBL" id="DVMY01000103">
    <property type="protein sequence ID" value="HIU37937.1"/>
    <property type="molecule type" value="Genomic_DNA"/>
</dbReference>